<dbReference type="EMBL" id="JAGIZQ010000006">
    <property type="protein sequence ID" value="KAH6623681.1"/>
    <property type="molecule type" value="Genomic_DNA"/>
</dbReference>
<accession>A0ACB7NZQ8</accession>
<keyword evidence="2" id="KW-1185">Reference proteome</keyword>
<protein>
    <submittedName>
        <fullName evidence="1">Uncharacterized protein</fullName>
    </submittedName>
</protein>
<gene>
    <name evidence="1" type="ORF">F5144DRAFT_658725</name>
</gene>
<organism evidence="1 2">
    <name type="scientific">Chaetomium tenue</name>
    <dbReference type="NCBI Taxonomy" id="1854479"/>
    <lineage>
        <taxon>Eukaryota</taxon>
        <taxon>Fungi</taxon>
        <taxon>Dikarya</taxon>
        <taxon>Ascomycota</taxon>
        <taxon>Pezizomycotina</taxon>
        <taxon>Sordariomycetes</taxon>
        <taxon>Sordariomycetidae</taxon>
        <taxon>Sordariales</taxon>
        <taxon>Chaetomiaceae</taxon>
        <taxon>Chaetomium</taxon>
    </lineage>
</organism>
<evidence type="ECO:0000313" key="2">
    <source>
        <dbReference type="Proteomes" id="UP000724584"/>
    </source>
</evidence>
<comment type="caution">
    <text evidence="1">The sequence shown here is derived from an EMBL/GenBank/DDBJ whole genome shotgun (WGS) entry which is preliminary data.</text>
</comment>
<evidence type="ECO:0000313" key="1">
    <source>
        <dbReference type="EMBL" id="KAH6623681.1"/>
    </source>
</evidence>
<dbReference type="Proteomes" id="UP000724584">
    <property type="component" value="Unassembled WGS sequence"/>
</dbReference>
<reference evidence="1 2" key="1">
    <citation type="journal article" date="2021" name="Nat. Commun.">
        <title>Genetic determinants of endophytism in the Arabidopsis root mycobiome.</title>
        <authorList>
            <person name="Mesny F."/>
            <person name="Miyauchi S."/>
            <person name="Thiergart T."/>
            <person name="Pickel B."/>
            <person name="Atanasova L."/>
            <person name="Karlsson M."/>
            <person name="Huettel B."/>
            <person name="Barry K.W."/>
            <person name="Haridas S."/>
            <person name="Chen C."/>
            <person name="Bauer D."/>
            <person name="Andreopoulos W."/>
            <person name="Pangilinan J."/>
            <person name="LaButti K."/>
            <person name="Riley R."/>
            <person name="Lipzen A."/>
            <person name="Clum A."/>
            <person name="Drula E."/>
            <person name="Henrissat B."/>
            <person name="Kohler A."/>
            <person name="Grigoriev I.V."/>
            <person name="Martin F.M."/>
            <person name="Hacquard S."/>
        </authorList>
    </citation>
    <scope>NUCLEOTIDE SEQUENCE [LARGE SCALE GENOMIC DNA]</scope>
    <source>
        <strain evidence="1 2">MPI-SDFR-AT-0079</strain>
    </source>
</reference>
<proteinExistence type="predicted"/>
<name>A0ACB7NZQ8_9PEZI</name>
<sequence length="271" mass="29996">MCVTIQFTCPRCDSLTGEFTRVSCKHMDCCKNEPVRQPMLKLNLKDWFCGTEGCDYSRKGQERQDEMVSHILASQYKNLENDIVRQSIEDHKPKLEWDNSDVMDLGPEPPRQLFGARPAPAPAPAPASTPAPGPALAPAPVPAPAPAPMAAPAAAMALVAHPALGPAAPYYFHRPQPNPGRNQVQGPPPAPDLSAFPPADAGTISRLLQIITPQRHGTEGQQWLPEEEELLELLCDTWRLPTWRVSREFMPHRSKNGCDSHRSQLKRQRRG</sequence>